<dbReference type="GO" id="GO:0005524">
    <property type="term" value="F:ATP binding"/>
    <property type="evidence" value="ECO:0007669"/>
    <property type="project" value="UniProtKB-KW"/>
</dbReference>
<accession>A0ABQ3VY48</accession>
<dbReference type="SMART" id="SM00382">
    <property type="entry name" value="AAA"/>
    <property type="match status" value="1"/>
</dbReference>
<gene>
    <name evidence="6" type="ORF">YK48G_05360</name>
</gene>
<dbReference type="PANTHER" id="PTHR43117:SF4">
    <property type="entry name" value="OSMOPROTECTANT IMPORT ATP-BINDING PROTEIN OSMV"/>
    <property type="match status" value="1"/>
</dbReference>
<evidence type="ECO:0000256" key="4">
    <source>
        <dbReference type="ARBA" id="ARBA00022840"/>
    </source>
</evidence>
<comment type="caution">
    <text evidence="6">The sequence shown here is derived from an EMBL/GenBank/DDBJ whole genome shotgun (WGS) entry which is preliminary data.</text>
</comment>
<feature type="domain" description="ABC transporter" evidence="5">
    <location>
        <begin position="6"/>
        <end position="239"/>
    </location>
</feature>
<dbReference type="Pfam" id="PF00005">
    <property type="entry name" value="ABC_tran"/>
    <property type="match status" value="1"/>
</dbReference>
<dbReference type="Gene3D" id="3.40.50.300">
    <property type="entry name" value="P-loop containing nucleotide triphosphate hydrolases"/>
    <property type="match status" value="1"/>
</dbReference>
<keyword evidence="3" id="KW-0547">Nucleotide-binding</keyword>
<protein>
    <submittedName>
        <fullName evidence="6">ABC transporter ATP-binding protein</fullName>
    </submittedName>
</protein>
<dbReference type="PANTHER" id="PTHR43117">
    <property type="entry name" value="OSMOPROTECTANT IMPORT ATP-BINDING PROTEIN OSMV"/>
    <property type="match status" value="1"/>
</dbReference>
<dbReference type="InterPro" id="IPR003439">
    <property type="entry name" value="ABC_transporter-like_ATP-bd"/>
</dbReference>
<sequence>MDSPLIEFDEVSKQFDNQLAVDHLNLAIQPGEFFVLVGSSGSGKTTTLKMINRLVTASAGTIRVAGRSVEDYDLPELRWKIGYVLQQIALFPTMTVAKNVSVIPDMQHLPNRAVRKLVSQLLAEVGLNDHFANRMPRELSGGQQQRVGIIRALAGKPPILLMDEPFSALDPLAREALQGLILKLHRDYQNTVVFVTHDMNEALKLGDRIGIMKNGKLLQVGTPKEITTNPANQFVADFFSNNRYSDLNKILVSQLIETGFMGTSKIIGEDRSAPAVGRSTTLKEVLRLLTSTPLVRVLDARGKSIGWFNNEKVVQFLSTL</sequence>
<keyword evidence="2" id="KW-0813">Transport</keyword>
<dbReference type="PROSITE" id="PS00211">
    <property type="entry name" value="ABC_TRANSPORTER_1"/>
    <property type="match status" value="1"/>
</dbReference>
<dbReference type="Proteomes" id="UP000604765">
    <property type="component" value="Unassembled WGS sequence"/>
</dbReference>
<evidence type="ECO:0000256" key="3">
    <source>
        <dbReference type="ARBA" id="ARBA00022741"/>
    </source>
</evidence>
<name>A0ABQ3VY48_9LACO</name>
<keyword evidence="7" id="KW-1185">Reference proteome</keyword>
<evidence type="ECO:0000256" key="1">
    <source>
        <dbReference type="ARBA" id="ARBA00005417"/>
    </source>
</evidence>
<comment type="similarity">
    <text evidence="1">Belongs to the ABC transporter superfamily.</text>
</comment>
<organism evidence="6 7">
    <name type="scientific">Lentilactobacillus fungorum</name>
    <dbReference type="NCBI Taxonomy" id="2201250"/>
    <lineage>
        <taxon>Bacteria</taxon>
        <taxon>Bacillati</taxon>
        <taxon>Bacillota</taxon>
        <taxon>Bacilli</taxon>
        <taxon>Lactobacillales</taxon>
        <taxon>Lactobacillaceae</taxon>
        <taxon>Lentilactobacillus</taxon>
    </lineage>
</organism>
<proteinExistence type="inferred from homology"/>
<dbReference type="PROSITE" id="PS50893">
    <property type="entry name" value="ABC_TRANSPORTER_2"/>
    <property type="match status" value="1"/>
</dbReference>
<evidence type="ECO:0000256" key="2">
    <source>
        <dbReference type="ARBA" id="ARBA00022448"/>
    </source>
</evidence>
<evidence type="ECO:0000259" key="5">
    <source>
        <dbReference type="PROSITE" id="PS50893"/>
    </source>
</evidence>
<evidence type="ECO:0000313" key="6">
    <source>
        <dbReference type="EMBL" id="GHP13111.1"/>
    </source>
</evidence>
<dbReference type="SUPFAM" id="SSF52540">
    <property type="entry name" value="P-loop containing nucleoside triphosphate hydrolases"/>
    <property type="match status" value="1"/>
</dbReference>
<dbReference type="InterPro" id="IPR027417">
    <property type="entry name" value="P-loop_NTPase"/>
</dbReference>
<keyword evidence="4 6" id="KW-0067">ATP-binding</keyword>
<dbReference type="InterPro" id="IPR017871">
    <property type="entry name" value="ABC_transporter-like_CS"/>
</dbReference>
<evidence type="ECO:0000313" key="7">
    <source>
        <dbReference type="Proteomes" id="UP000604765"/>
    </source>
</evidence>
<dbReference type="RefSeq" id="WP_203629167.1">
    <property type="nucleotide sequence ID" value="NZ_BNJR01000006.1"/>
</dbReference>
<dbReference type="InterPro" id="IPR003593">
    <property type="entry name" value="AAA+_ATPase"/>
</dbReference>
<dbReference type="EMBL" id="BNJR01000006">
    <property type="protein sequence ID" value="GHP13111.1"/>
    <property type="molecule type" value="Genomic_DNA"/>
</dbReference>
<reference evidence="6 7" key="1">
    <citation type="journal article" date="2021" name="Int. J. Syst. Evol. Microbiol.">
        <title>Lentilactobacillus fungorum sp. nov., isolated from spent mushroom substrates.</title>
        <authorList>
            <person name="Tohno M."/>
            <person name="Tanizawa Y."/>
            <person name="Kojima Y."/>
            <person name="Sakamoto M."/>
            <person name="Ohkuma M."/>
            <person name="Kobayashi H."/>
        </authorList>
    </citation>
    <scope>NUCLEOTIDE SEQUENCE [LARGE SCALE GENOMIC DNA]</scope>
    <source>
        <strain evidence="6 7">YK48G</strain>
    </source>
</reference>